<gene>
    <name evidence="1" type="ORF">PBY51_002383</name>
</gene>
<accession>A0AAN7X5V9</accession>
<dbReference type="AlphaFoldDB" id="A0AAN7X5V9"/>
<proteinExistence type="predicted"/>
<reference evidence="1 2" key="1">
    <citation type="journal article" date="2023" name="Genes (Basel)">
        <title>Chromosome-Level Genome Assembly and Circadian Gene Repertoire of the Patagonia Blennie Eleginops maclovinus-The Closest Ancestral Proxy of Antarctic Cryonotothenioids.</title>
        <authorList>
            <person name="Cheng C.C."/>
            <person name="Rivera-Colon A.G."/>
            <person name="Minhas B.F."/>
            <person name="Wilson L."/>
            <person name="Rayamajhi N."/>
            <person name="Vargas-Chacoff L."/>
            <person name="Catchen J.M."/>
        </authorList>
    </citation>
    <scope>NUCLEOTIDE SEQUENCE [LARGE SCALE GENOMIC DNA]</scope>
    <source>
        <strain evidence="1">JMC-PN-2008</strain>
    </source>
</reference>
<dbReference type="EMBL" id="JAUZQC010000015">
    <property type="protein sequence ID" value="KAK5858226.1"/>
    <property type="molecule type" value="Genomic_DNA"/>
</dbReference>
<reference evidence="1 2" key="2">
    <citation type="journal article" date="2023" name="Mol. Biol. Evol.">
        <title>Genomics of Secondarily Temperate Adaptation in the Only Non-Antarctic Icefish.</title>
        <authorList>
            <person name="Rivera-Colon A.G."/>
            <person name="Rayamajhi N."/>
            <person name="Minhas B.F."/>
            <person name="Madrigal G."/>
            <person name="Bilyk K.T."/>
            <person name="Yoon V."/>
            <person name="Hune M."/>
            <person name="Gregory S."/>
            <person name="Cheng C.H.C."/>
            <person name="Catchen J.M."/>
        </authorList>
    </citation>
    <scope>NUCLEOTIDE SEQUENCE [LARGE SCALE GENOMIC DNA]</scope>
    <source>
        <strain evidence="1">JMC-PN-2008</strain>
    </source>
</reference>
<protein>
    <submittedName>
        <fullName evidence="1">Uncharacterized protein</fullName>
    </submittedName>
</protein>
<dbReference type="Proteomes" id="UP001346869">
    <property type="component" value="Unassembled WGS sequence"/>
</dbReference>
<name>A0AAN7X5V9_ELEMC</name>
<evidence type="ECO:0000313" key="1">
    <source>
        <dbReference type="EMBL" id="KAK5858226.1"/>
    </source>
</evidence>
<evidence type="ECO:0000313" key="2">
    <source>
        <dbReference type="Proteomes" id="UP001346869"/>
    </source>
</evidence>
<organism evidence="1 2">
    <name type="scientific">Eleginops maclovinus</name>
    <name type="common">Patagonian blennie</name>
    <name type="synonym">Eleginus maclovinus</name>
    <dbReference type="NCBI Taxonomy" id="56733"/>
    <lineage>
        <taxon>Eukaryota</taxon>
        <taxon>Metazoa</taxon>
        <taxon>Chordata</taxon>
        <taxon>Craniata</taxon>
        <taxon>Vertebrata</taxon>
        <taxon>Euteleostomi</taxon>
        <taxon>Actinopterygii</taxon>
        <taxon>Neopterygii</taxon>
        <taxon>Teleostei</taxon>
        <taxon>Neoteleostei</taxon>
        <taxon>Acanthomorphata</taxon>
        <taxon>Eupercaria</taxon>
        <taxon>Perciformes</taxon>
        <taxon>Notothenioidei</taxon>
        <taxon>Eleginopidae</taxon>
        <taxon>Eleginops</taxon>
    </lineage>
</organism>
<comment type="caution">
    <text evidence="1">The sequence shown here is derived from an EMBL/GenBank/DDBJ whole genome shotgun (WGS) entry which is preliminary data.</text>
</comment>
<sequence length="92" mass="10440">MFKKVLLSGGFVRSVQSTPRRPRCDVAAEKRSCTAGQMRRFADVLGHQKAVRHVRRLVGETRVDSSPAPHSRGGPWTFRGFLNMHTHTFTMF</sequence>
<keyword evidence="2" id="KW-1185">Reference proteome</keyword>